<dbReference type="NCBIfam" id="NF003708">
    <property type="entry name" value="PRK05325.1-3"/>
    <property type="match status" value="1"/>
</dbReference>
<name>A0AAW9SBH1_9BACT</name>
<evidence type="ECO:0000313" key="4">
    <source>
        <dbReference type="EMBL" id="MEN7550306.1"/>
    </source>
</evidence>
<feature type="compositionally biased region" description="Basic and acidic residues" evidence="3">
    <location>
        <begin position="58"/>
        <end position="90"/>
    </location>
</feature>
<accession>A0AAW9SBH1</accession>
<sequence>MSTIIDRRKNPKGKSINNRQKFLKRVEGQIKKAIPDILSKESIKDSSQGGKVRVPIRGIKEPSFAHDPKTGNKEYIRPGNDRFVEGDRIPKPQGGEGAGGGKGSNSPGTTEDSFVVVLSREEFLKYFFEDLELPNLIKKYLENTEEFKTKRAGFVKYGVPSRLNIKSSYQQSLARHISLKGAFENKLKELEAKLARARSEKKKAEVEEEIVQMLERIRTIPFFEEIDMRYNNFEKVPMPITSAVMFCIMDVSASMGYREKDIAKRFFTLLYIFLTKQYKSVELVFIRHHTESKEVDEHEFFNSRESGGTIVAPSLKMMQSIIQERYHTGQWNIYCCQASDGDVWSDEDAYECAKIVKTDLMPVIQYMAYIEINSHGSGGSLWQAYKRISDEHIFSIRNIYDVNQIWPVFKGLFKKRKVLETS</sequence>
<evidence type="ECO:0000256" key="2">
    <source>
        <dbReference type="SAM" id="Coils"/>
    </source>
</evidence>
<keyword evidence="2" id="KW-0175">Coiled coil</keyword>
<dbReference type="PANTHER" id="PTHR30510">
    <property type="entry name" value="UPF0229 PROTEIN YEAH"/>
    <property type="match status" value="1"/>
</dbReference>
<keyword evidence="5" id="KW-1185">Reference proteome</keyword>
<dbReference type="PANTHER" id="PTHR30510:SF2">
    <property type="entry name" value="UPF0229 PROTEIN YEAH"/>
    <property type="match status" value="1"/>
</dbReference>
<dbReference type="InterPro" id="IPR006698">
    <property type="entry name" value="UPF0229"/>
</dbReference>
<evidence type="ECO:0000256" key="1">
    <source>
        <dbReference type="HAMAP-Rule" id="MF_01232"/>
    </source>
</evidence>
<proteinExistence type="inferred from homology"/>
<feature type="compositionally biased region" description="Gly residues" evidence="3">
    <location>
        <begin position="94"/>
        <end position="103"/>
    </location>
</feature>
<dbReference type="RefSeq" id="WP_346823088.1">
    <property type="nucleotide sequence ID" value="NZ_JBDKWZ010000013.1"/>
</dbReference>
<dbReference type="NCBIfam" id="NF003707">
    <property type="entry name" value="PRK05325.1-2"/>
    <property type="match status" value="1"/>
</dbReference>
<comment type="caution">
    <text evidence="4">The sequence shown here is derived from an EMBL/GenBank/DDBJ whole genome shotgun (WGS) entry which is preliminary data.</text>
</comment>
<gene>
    <name evidence="4" type="ORF">AAG747_20470</name>
</gene>
<comment type="similarity">
    <text evidence="1">Belongs to the UPF0229 family.</text>
</comment>
<evidence type="ECO:0000256" key="3">
    <source>
        <dbReference type="SAM" id="MobiDB-lite"/>
    </source>
</evidence>
<feature type="coiled-coil region" evidence="2">
    <location>
        <begin position="173"/>
        <end position="216"/>
    </location>
</feature>
<evidence type="ECO:0000313" key="5">
    <source>
        <dbReference type="Proteomes" id="UP001403385"/>
    </source>
</evidence>
<dbReference type="Pfam" id="PF04285">
    <property type="entry name" value="DUF444"/>
    <property type="match status" value="1"/>
</dbReference>
<protein>
    <recommendedName>
        <fullName evidence="1">UPF0229 protein AAG747_20470</fullName>
    </recommendedName>
</protein>
<dbReference type="HAMAP" id="MF_01232">
    <property type="entry name" value="UPF0229"/>
    <property type="match status" value="1"/>
</dbReference>
<dbReference type="EMBL" id="JBDKWZ010000013">
    <property type="protein sequence ID" value="MEN7550306.1"/>
    <property type="molecule type" value="Genomic_DNA"/>
</dbReference>
<organism evidence="4 5">
    <name type="scientific">Rapidithrix thailandica</name>
    <dbReference type="NCBI Taxonomy" id="413964"/>
    <lineage>
        <taxon>Bacteria</taxon>
        <taxon>Pseudomonadati</taxon>
        <taxon>Bacteroidota</taxon>
        <taxon>Cytophagia</taxon>
        <taxon>Cytophagales</taxon>
        <taxon>Flammeovirgaceae</taxon>
        <taxon>Rapidithrix</taxon>
    </lineage>
</organism>
<dbReference type="Proteomes" id="UP001403385">
    <property type="component" value="Unassembled WGS sequence"/>
</dbReference>
<reference evidence="4 5" key="1">
    <citation type="submission" date="2024-04" db="EMBL/GenBank/DDBJ databases">
        <title>Novel genus in family Flammeovirgaceae.</title>
        <authorList>
            <person name="Nguyen T.H."/>
            <person name="Vuong T.Q."/>
            <person name="Le H."/>
            <person name="Kim S.-G."/>
        </authorList>
    </citation>
    <scope>NUCLEOTIDE SEQUENCE [LARGE SCALE GENOMIC DNA]</scope>
    <source>
        <strain evidence="4 5">JCM 23209</strain>
    </source>
</reference>
<feature type="region of interest" description="Disordered" evidence="3">
    <location>
        <begin position="41"/>
        <end position="110"/>
    </location>
</feature>
<dbReference type="AlphaFoldDB" id="A0AAW9SBH1"/>